<accession>A0A2N1M3J2</accession>
<feature type="transmembrane region" description="Helical" evidence="1">
    <location>
        <begin position="100"/>
        <end position="125"/>
    </location>
</feature>
<feature type="transmembrane region" description="Helical" evidence="1">
    <location>
        <begin position="67"/>
        <end position="88"/>
    </location>
</feature>
<keyword evidence="1" id="KW-0472">Membrane</keyword>
<evidence type="ECO:0000256" key="1">
    <source>
        <dbReference type="SAM" id="Phobius"/>
    </source>
</evidence>
<keyword evidence="1" id="KW-1133">Transmembrane helix</keyword>
<feature type="non-terminal residue" evidence="2">
    <location>
        <position position="1"/>
    </location>
</feature>
<reference evidence="2 3" key="1">
    <citation type="submission" date="2016-04" db="EMBL/GenBank/DDBJ databases">
        <title>Genome analyses suggest a sexual origin of heterokaryosis in a supposedly ancient asexual fungus.</title>
        <authorList>
            <person name="Ropars J."/>
            <person name="Sedzielewska K."/>
            <person name="Noel J."/>
            <person name="Charron P."/>
            <person name="Farinelli L."/>
            <person name="Marton T."/>
            <person name="Kruger M."/>
            <person name="Pelin A."/>
            <person name="Brachmann A."/>
            <person name="Corradi N."/>
        </authorList>
    </citation>
    <scope>NUCLEOTIDE SEQUENCE [LARGE SCALE GENOMIC DNA]</scope>
    <source>
        <strain evidence="2 3">C2</strain>
    </source>
</reference>
<gene>
    <name evidence="2" type="ORF">RhiirC2_829910</name>
</gene>
<dbReference type="Proteomes" id="UP000233469">
    <property type="component" value="Unassembled WGS sequence"/>
</dbReference>
<keyword evidence="1" id="KW-0812">Transmembrane</keyword>
<organism evidence="2 3">
    <name type="scientific">Rhizophagus irregularis</name>
    <dbReference type="NCBI Taxonomy" id="588596"/>
    <lineage>
        <taxon>Eukaryota</taxon>
        <taxon>Fungi</taxon>
        <taxon>Fungi incertae sedis</taxon>
        <taxon>Mucoromycota</taxon>
        <taxon>Glomeromycotina</taxon>
        <taxon>Glomeromycetes</taxon>
        <taxon>Glomerales</taxon>
        <taxon>Glomeraceae</taxon>
        <taxon>Rhizophagus</taxon>
    </lineage>
</organism>
<proteinExistence type="predicted"/>
<feature type="transmembrane region" description="Helical" evidence="1">
    <location>
        <begin position="6"/>
        <end position="32"/>
    </location>
</feature>
<reference evidence="2 3" key="2">
    <citation type="submission" date="2017-10" db="EMBL/GenBank/DDBJ databases">
        <title>Extensive intraspecific genome diversity in a model arbuscular mycorrhizal fungus.</title>
        <authorList>
            <person name="Chen E.C.H."/>
            <person name="Morin E."/>
            <person name="Baudet D."/>
            <person name="Noel J."/>
            <person name="Ndikumana S."/>
            <person name="Charron P."/>
            <person name="St-Onge C."/>
            <person name="Giorgi J."/>
            <person name="Grigoriev I.V."/>
            <person name="Roux C."/>
            <person name="Martin F.M."/>
            <person name="Corradi N."/>
        </authorList>
    </citation>
    <scope>NUCLEOTIDE SEQUENCE [LARGE SCALE GENOMIC DNA]</scope>
    <source>
        <strain evidence="2 3">C2</strain>
    </source>
</reference>
<dbReference type="AlphaFoldDB" id="A0A2N1M3J2"/>
<dbReference type="EMBL" id="LLXL01006025">
    <property type="protein sequence ID" value="PKK56204.1"/>
    <property type="molecule type" value="Genomic_DNA"/>
</dbReference>
<feature type="transmembrane region" description="Helical" evidence="1">
    <location>
        <begin position="44"/>
        <end position="61"/>
    </location>
</feature>
<evidence type="ECO:0000313" key="3">
    <source>
        <dbReference type="Proteomes" id="UP000233469"/>
    </source>
</evidence>
<evidence type="ECO:0000313" key="2">
    <source>
        <dbReference type="EMBL" id="PKK56204.1"/>
    </source>
</evidence>
<protein>
    <submittedName>
        <fullName evidence="2">Uncharacterized protein</fullName>
    </submittedName>
</protein>
<name>A0A2N1M3J2_9GLOM</name>
<comment type="caution">
    <text evidence="2">The sequence shown here is derived from an EMBL/GenBank/DDBJ whole genome shotgun (WGS) entry which is preliminary data.</text>
</comment>
<sequence>LFFHLFFHFPSFFSCLISVYFILFICFIPLSVSFSSSVLFPSSFIHFVLIIFLFSSSIPFLSSSVHFFLSIIIICSIFSSSSFIPFSLSSSTPFLPSISLNFCFFFIPFCATLISVSLLFISFFFSTFV</sequence>